<sequence>MPGPRVWGKYLWRSPHSTGCPGAISQPAGRIQASSVVSKTPLWAGPLVRGSFQPISEASRGSEAISAPGDNPAKVQNHCQEPYYQATAAGCGSYPDRITDQPSIRFSPQL</sequence>
<gene>
    <name evidence="1" type="primary">C1RL</name>
</gene>
<dbReference type="AlphaFoldDB" id="A0A2I3LZM0"/>
<evidence type="ECO:0000313" key="1">
    <source>
        <dbReference type="Ensembl" id="ENSPANP00000028916.1"/>
    </source>
</evidence>
<keyword evidence="2" id="KW-1185">Reference proteome</keyword>
<reference evidence="1" key="3">
    <citation type="submission" date="2025-09" db="UniProtKB">
        <authorList>
            <consortium name="Ensembl"/>
        </authorList>
    </citation>
    <scope>IDENTIFICATION</scope>
</reference>
<organism evidence="1 2">
    <name type="scientific">Papio anubis</name>
    <name type="common">Olive baboon</name>
    <dbReference type="NCBI Taxonomy" id="9555"/>
    <lineage>
        <taxon>Eukaryota</taxon>
        <taxon>Metazoa</taxon>
        <taxon>Chordata</taxon>
        <taxon>Craniata</taxon>
        <taxon>Vertebrata</taxon>
        <taxon>Euteleostomi</taxon>
        <taxon>Mammalia</taxon>
        <taxon>Eutheria</taxon>
        <taxon>Euarchontoglires</taxon>
        <taxon>Primates</taxon>
        <taxon>Haplorrhini</taxon>
        <taxon>Catarrhini</taxon>
        <taxon>Cercopithecidae</taxon>
        <taxon>Cercopithecinae</taxon>
        <taxon>Papio</taxon>
    </lineage>
</organism>
<name>A0A2I3LZM0_PAPAN</name>
<accession>A0A2I3LZM0</accession>
<reference evidence="1" key="2">
    <citation type="submission" date="2025-08" db="UniProtKB">
        <authorList>
            <consortium name="Ensembl"/>
        </authorList>
    </citation>
    <scope>IDENTIFICATION</scope>
</reference>
<dbReference type="Bgee" id="ENSPANG00000030761">
    <property type="expression patterns" value="Expressed in aorta and 63 other cell types or tissues"/>
</dbReference>
<dbReference type="Proteomes" id="UP000028761">
    <property type="component" value="Chromosome 9"/>
</dbReference>
<protein>
    <submittedName>
        <fullName evidence="1">Complement C1r subcomponent like</fullName>
    </submittedName>
</protein>
<evidence type="ECO:0000313" key="2">
    <source>
        <dbReference type="Proteomes" id="UP000028761"/>
    </source>
</evidence>
<reference evidence="1 2" key="1">
    <citation type="submission" date="2012-03" db="EMBL/GenBank/DDBJ databases">
        <title>Whole Genome Assembly of Papio anubis.</title>
        <authorList>
            <person name="Liu Y.L."/>
            <person name="Abraham K.A."/>
            <person name="Akbar H.A."/>
            <person name="Ali S.A."/>
            <person name="Anosike U.A."/>
            <person name="Aqrawi P.A."/>
            <person name="Arias F.A."/>
            <person name="Attaway T.A."/>
            <person name="Awwad R.A."/>
            <person name="Babu C.B."/>
            <person name="Bandaranaike D.B."/>
            <person name="Battles P.B."/>
            <person name="Bell A.B."/>
            <person name="Beltran B.B."/>
            <person name="Berhane-Mersha D.B."/>
            <person name="Bess C.B."/>
            <person name="Bickham C.B."/>
            <person name="Bolden T.B."/>
            <person name="Carter K.C."/>
            <person name="Chau D.C."/>
            <person name="Chavez A.C."/>
            <person name="Clerc-Blankenburg K.C."/>
            <person name="Coyle M.C."/>
            <person name="Dao M.D."/>
            <person name="Davila M.L.D."/>
            <person name="Davy-Carroll L.D."/>
            <person name="Denson S.D."/>
            <person name="Dinh H.D."/>
            <person name="Fernandez S.F."/>
            <person name="Fernando P.F."/>
            <person name="Forbes L.F."/>
            <person name="Francis C.F."/>
            <person name="Francisco L.F."/>
            <person name="Fu Q.F."/>
            <person name="Garcia-Iii R.G."/>
            <person name="Garrett T.G."/>
            <person name="Gross S.G."/>
            <person name="Gubbala S.G."/>
            <person name="Hirani K.H."/>
            <person name="Hogues M.H."/>
            <person name="Hollins B.H."/>
            <person name="Jackson L.J."/>
            <person name="Javaid M.J."/>
            <person name="Jhangiani S.J."/>
            <person name="Johnson A.J."/>
            <person name="Johnson B.J."/>
            <person name="Jones J.J."/>
            <person name="Joshi V.J."/>
            <person name="Kalu J.K."/>
            <person name="Khan N.K."/>
            <person name="Korchina V.K."/>
            <person name="Kovar C.K."/>
            <person name="Lago L.L."/>
            <person name="Lara F.L."/>
            <person name="Le T.-K.L."/>
            <person name="Lee S.L."/>
            <person name="Legall-Iii F.L."/>
            <person name="Lemon S.L."/>
            <person name="Liu J.L."/>
            <person name="Liu Y.-S.L."/>
            <person name="Liyanage D.L."/>
            <person name="Lopez J.L."/>
            <person name="Lorensuhewa L.L."/>
            <person name="Mata R.M."/>
            <person name="Mathew T.M."/>
            <person name="Mercado C.M."/>
            <person name="Mercado I.M."/>
            <person name="Morales K.M."/>
            <person name="Morgan M.M."/>
            <person name="Munidasa M.M."/>
            <person name="Ngo D.N."/>
            <person name="Nguyen L.N."/>
            <person name="Nguyen T.N."/>
            <person name="Nguyen N.N."/>
            <person name="Obregon M.O."/>
            <person name="Okwuonu G.O."/>
            <person name="Ongeri F.O."/>
            <person name="Onwere C.O."/>
            <person name="Osifeso I.O."/>
            <person name="Parra A.P."/>
            <person name="Patil S.P."/>
            <person name="Perez A.P."/>
            <person name="Perez Y.P."/>
            <person name="Pham C.P."/>
            <person name="Pu L.-L.P."/>
            <person name="Puazo M.P."/>
            <person name="Quiroz J.Q."/>
            <person name="Rouhana J.R."/>
            <person name="Ruiz M.R."/>
            <person name="Ruiz S.-J.R."/>
            <person name="Saada N.S."/>
            <person name="Santibanez J.S."/>
            <person name="Scheel M.S."/>
            <person name="Schneider B.S."/>
            <person name="Simmons D.S."/>
            <person name="Sisson I.S."/>
            <person name="Tang L.-Y.T."/>
            <person name="Thornton R.T."/>
            <person name="Tisius J.T."/>
            <person name="Toledanes G.T."/>
            <person name="Trejos Z.T."/>
            <person name="Usmani K.U."/>
            <person name="Varghese R.V."/>
            <person name="Vattathil S.V."/>
            <person name="Vee V.V."/>
            <person name="Walker D.W."/>
            <person name="Weissenberger G.W."/>
            <person name="White C.W."/>
            <person name="Williams A.W."/>
            <person name="Woodworth J.W."/>
            <person name="Wright R.W."/>
            <person name="Zhu Y.Z."/>
            <person name="Han Y.H."/>
            <person name="Newsham I.N."/>
            <person name="Nazareth L.N."/>
            <person name="Worley K.W."/>
            <person name="Muzny D.M."/>
            <person name="Rogers J.R."/>
            <person name="Gibbs R.G."/>
        </authorList>
    </citation>
    <scope>NUCLEOTIDE SEQUENCE [LARGE SCALE GENOMIC DNA]</scope>
</reference>
<proteinExistence type="predicted"/>
<dbReference type="Ensembl" id="ENSPANT00000048850.2">
    <property type="protein sequence ID" value="ENSPANP00000028916.1"/>
    <property type="gene ID" value="ENSPANG00000030761.2"/>
</dbReference>
<dbReference type="GeneTree" id="ENSGT00940000162495"/>